<dbReference type="Proteomes" id="UP000218160">
    <property type="component" value="Chromosome 1"/>
</dbReference>
<accession>A0A291B860</accession>
<dbReference type="EMBL" id="CP020660">
    <property type="protein sequence ID" value="ATF09176.1"/>
    <property type="molecule type" value="Genomic_DNA"/>
</dbReference>
<evidence type="ECO:0008006" key="3">
    <source>
        <dbReference type="Google" id="ProtNLM"/>
    </source>
</evidence>
<gene>
    <name evidence="1" type="ORF">BTN50_0656</name>
</gene>
<dbReference type="Gene3D" id="3.30.450.20">
    <property type="entry name" value="PAS domain"/>
    <property type="match status" value="1"/>
</dbReference>
<organism evidence="1 2">
    <name type="scientific">Candidatus Enterovibrio altilux</name>
    <dbReference type="NCBI Taxonomy" id="1927128"/>
    <lineage>
        <taxon>Bacteria</taxon>
        <taxon>Pseudomonadati</taxon>
        <taxon>Pseudomonadota</taxon>
        <taxon>Gammaproteobacteria</taxon>
        <taxon>Vibrionales</taxon>
        <taxon>Vibrionaceae</taxon>
        <taxon>Enterovibrio</taxon>
    </lineage>
</organism>
<dbReference type="AlphaFoldDB" id="A0A291B860"/>
<dbReference type="KEGG" id="elux:BTN50_0656"/>
<evidence type="ECO:0000313" key="2">
    <source>
        <dbReference type="Proteomes" id="UP000218160"/>
    </source>
</evidence>
<keyword evidence="2" id="KW-1185">Reference proteome</keyword>
<sequence>MKAYIVSALDTTQTTFMIVDNNFKIFYANKKSVELLKKHEVLCRSK</sequence>
<reference evidence="2" key="1">
    <citation type="submission" date="2017-04" db="EMBL/GenBank/DDBJ databases">
        <title>Genome evolution of the luminous symbionts of deep sea anglerfish.</title>
        <authorList>
            <person name="Hendry T.A."/>
        </authorList>
    </citation>
    <scope>NUCLEOTIDE SEQUENCE [LARGE SCALE GENOMIC DNA]</scope>
</reference>
<evidence type="ECO:0000313" key="1">
    <source>
        <dbReference type="EMBL" id="ATF09176.1"/>
    </source>
</evidence>
<name>A0A291B860_9GAMM</name>
<protein>
    <recommendedName>
        <fullName evidence="3">PAS domain-containing protein</fullName>
    </recommendedName>
</protein>
<proteinExistence type="predicted"/>